<evidence type="ECO:0000313" key="2">
    <source>
        <dbReference type="Proteomes" id="UP000034032"/>
    </source>
</evidence>
<protein>
    <submittedName>
        <fullName evidence="1">Uncharacterized protein</fullName>
    </submittedName>
</protein>
<reference evidence="1 2" key="1">
    <citation type="journal article" date="2015" name="Nature">
        <title>rRNA introns, odd ribosomes, and small enigmatic genomes across a large radiation of phyla.</title>
        <authorList>
            <person name="Brown C.T."/>
            <person name="Hug L.A."/>
            <person name="Thomas B.C."/>
            <person name="Sharon I."/>
            <person name="Castelle C.J."/>
            <person name="Singh A."/>
            <person name="Wilkins M.J."/>
            <person name="Williams K.H."/>
            <person name="Banfield J.F."/>
        </authorList>
    </citation>
    <scope>NUCLEOTIDE SEQUENCE [LARGE SCALE GENOMIC DNA]</scope>
</reference>
<organism evidence="1 2">
    <name type="scientific">Candidatus Yanofskybacteria bacterium GW2011_GWA2_44_9</name>
    <dbReference type="NCBI Taxonomy" id="1619025"/>
    <lineage>
        <taxon>Bacteria</taxon>
        <taxon>Candidatus Yanofskyibacteriota</taxon>
    </lineage>
</organism>
<name>A0A0G1KGK0_9BACT</name>
<evidence type="ECO:0000313" key="1">
    <source>
        <dbReference type="EMBL" id="KKT82643.1"/>
    </source>
</evidence>
<gene>
    <name evidence="1" type="ORF">UW79_C0003G0024</name>
</gene>
<dbReference type="AlphaFoldDB" id="A0A0G1KGK0"/>
<sequence length="110" mass="12447">MNLRNKLVVDLSSAGSPKLARLEYPNGWVGVETIPQDILKDFRPAEAEAAYRDDSRRTDENLRYVQFGQAFKAPNERGQVITKTDKRDGMWIPAWLLKAAEEDKAAKKAV</sequence>
<dbReference type="Proteomes" id="UP000034032">
    <property type="component" value="Unassembled WGS sequence"/>
</dbReference>
<dbReference type="EMBL" id="LCJR01000003">
    <property type="protein sequence ID" value="KKT82643.1"/>
    <property type="molecule type" value="Genomic_DNA"/>
</dbReference>
<proteinExistence type="predicted"/>
<accession>A0A0G1KGK0</accession>
<comment type="caution">
    <text evidence="1">The sequence shown here is derived from an EMBL/GenBank/DDBJ whole genome shotgun (WGS) entry which is preliminary data.</text>
</comment>